<keyword evidence="3" id="KW-1185">Reference proteome</keyword>
<dbReference type="GO" id="GO:0030638">
    <property type="term" value="P:polyketide metabolic process"/>
    <property type="evidence" value="ECO:0007669"/>
    <property type="project" value="InterPro"/>
</dbReference>
<dbReference type="EMBL" id="FSRA01000001">
    <property type="protein sequence ID" value="SIN76239.1"/>
    <property type="molecule type" value="Genomic_DNA"/>
</dbReference>
<proteinExistence type="predicted"/>
<keyword evidence="1" id="KW-0732">Signal</keyword>
<dbReference type="SUPFAM" id="SSF54427">
    <property type="entry name" value="NTF2-like"/>
    <property type="match status" value="1"/>
</dbReference>
<sequence>MKPIYMLLLVLHTAGLTHAQTIKKGTMEKNKEVVRKLYEEALNKRHLHLLQDLVSPEYTAIQGVKGPAGFETTLNGILKGFADAHWDVQEYIAEGDKVMVRWKFQGTHTGQFAAYAPTGKAVNNDGLGIYQLKDGKVVTTQVYTDRLSFLQQLGILPKEI</sequence>
<reference evidence="2 3" key="1">
    <citation type="submission" date="2016-11" db="EMBL/GenBank/DDBJ databases">
        <authorList>
            <person name="Jaros S."/>
            <person name="Januszkiewicz K."/>
            <person name="Wedrychowicz H."/>
        </authorList>
    </citation>
    <scope>NUCLEOTIDE SEQUENCE [LARGE SCALE GENOMIC DNA]</scope>
    <source>
        <strain evidence="2 3">DSM 24787</strain>
    </source>
</reference>
<dbReference type="STRING" id="536979.SAMN04488055_1200"/>
<dbReference type="OrthoDB" id="4774596at2"/>
<organism evidence="2 3">
    <name type="scientific">Chitinophaga niabensis</name>
    <dbReference type="NCBI Taxonomy" id="536979"/>
    <lineage>
        <taxon>Bacteria</taxon>
        <taxon>Pseudomonadati</taxon>
        <taxon>Bacteroidota</taxon>
        <taxon>Chitinophagia</taxon>
        <taxon>Chitinophagales</taxon>
        <taxon>Chitinophagaceae</taxon>
        <taxon>Chitinophaga</taxon>
    </lineage>
</organism>
<dbReference type="Proteomes" id="UP000185003">
    <property type="component" value="Unassembled WGS sequence"/>
</dbReference>
<dbReference type="Gene3D" id="3.10.450.50">
    <property type="match status" value="1"/>
</dbReference>
<name>A0A1N6DZP2_9BACT</name>
<protein>
    <submittedName>
        <fullName evidence="2">SnoaL-like polyketide cyclase</fullName>
    </submittedName>
</protein>
<dbReference type="Pfam" id="PF07366">
    <property type="entry name" value="SnoaL"/>
    <property type="match status" value="1"/>
</dbReference>
<evidence type="ECO:0000256" key="1">
    <source>
        <dbReference type="SAM" id="SignalP"/>
    </source>
</evidence>
<dbReference type="AlphaFoldDB" id="A0A1N6DZP2"/>
<dbReference type="InterPro" id="IPR009959">
    <property type="entry name" value="Cyclase_SnoaL-like"/>
</dbReference>
<accession>A0A1N6DZP2</accession>
<evidence type="ECO:0000313" key="3">
    <source>
        <dbReference type="Proteomes" id="UP000185003"/>
    </source>
</evidence>
<gene>
    <name evidence="2" type="ORF">SAMN04488055_1200</name>
</gene>
<feature type="signal peptide" evidence="1">
    <location>
        <begin position="1"/>
        <end position="19"/>
    </location>
</feature>
<dbReference type="RefSeq" id="WP_084185430.1">
    <property type="nucleotide sequence ID" value="NZ_FSRA01000001.1"/>
</dbReference>
<dbReference type="InterPro" id="IPR032710">
    <property type="entry name" value="NTF2-like_dom_sf"/>
</dbReference>
<dbReference type="PANTHER" id="PTHR38436">
    <property type="entry name" value="POLYKETIDE CYCLASE SNOAL-LIKE DOMAIN"/>
    <property type="match status" value="1"/>
</dbReference>
<dbReference type="PANTHER" id="PTHR38436:SF1">
    <property type="entry name" value="ESTER CYCLASE"/>
    <property type="match status" value="1"/>
</dbReference>
<evidence type="ECO:0000313" key="2">
    <source>
        <dbReference type="EMBL" id="SIN76239.1"/>
    </source>
</evidence>
<feature type="chain" id="PRO_5012161556" evidence="1">
    <location>
        <begin position="20"/>
        <end position="160"/>
    </location>
</feature>